<dbReference type="PANTHER" id="PTHR45719:SF3">
    <property type="entry name" value="BETA-GLUCURONOSYLTRANSFERASE GLCAT14A"/>
    <property type="match status" value="1"/>
</dbReference>
<evidence type="ECO:0000256" key="5">
    <source>
        <dbReference type="ARBA" id="ARBA00023180"/>
    </source>
</evidence>
<dbReference type="EMBL" id="JACHBT010000010">
    <property type="protein sequence ID" value="MBB6505141.1"/>
    <property type="molecule type" value="Genomic_DNA"/>
</dbReference>
<comment type="subcellular location">
    <subcellularLocation>
        <location evidence="1">Membrane</location>
        <topology evidence="1">Single-pass type II membrane protein</topology>
    </subcellularLocation>
</comment>
<evidence type="ECO:0000256" key="2">
    <source>
        <dbReference type="ARBA" id="ARBA00022676"/>
    </source>
</evidence>
<name>A0A7X0MNH1_9SPHN</name>
<evidence type="ECO:0000256" key="3">
    <source>
        <dbReference type="ARBA" id="ARBA00022679"/>
    </source>
</evidence>
<dbReference type="Pfam" id="PF02485">
    <property type="entry name" value="Branch"/>
    <property type="match status" value="1"/>
</dbReference>
<dbReference type="GO" id="GO:0016020">
    <property type="term" value="C:membrane"/>
    <property type="evidence" value="ECO:0007669"/>
    <property type="project" value="UniProtKB-SubCell"/>
</dbReference>
<keyword evidence="4" id="KW-0472">Membrane</keyword>
<dbReference type="InterPro" id="IPR003406">
    <property type="entry name" value="Glyco_trans_14"/>
</dbReference>
<evidence type="ECO:0000256" key="1">
    <source>
        <dbReference type="ARBA" id="ARBA00004606"/>
    </source>
</evidence>
<dbReference type="GO" id="GO:0015020">
    <property type="term" value="F:glucuronosyltransferase activity"/>
    <property type="evidence" value="ECO:0007669"/>
    <property type="project" value="InterPro"/>
</dbReference>
<sequence>MTGVSPLSNHPTIGFVILSHRDPAQLLRLVGALNRLYDDPPIACHHDSAQCPIDKGAFPGNVRFVEPSIRTGWAKWSIVGAFLAALRLLYDDAAPDWFMLLSAADYPIRDARVVRSELAASDADALIDYRLVDDTPEGTLAKFGPGNVELSHFESPANRRLKWSHYQGAELWFPILRFDAPRRRLRLGRYTLHLPFAAPFSPFTQNFRCFYGDFWFTGSARAAAVLLNPGEQHLRLQKHLLRRSIPDEGYCQTVLCNEPGLKLVRDNHRYAQWNGGGAHPQLLTDADLGAIRASNAHFARKFAQGAPVLDRIDAMLFD</sequence>
<accession>A0A7X0MNH1</accession>
<gene>
    <name evidence="6" type="ORF">F4693_002128</name>
</gene>
<dbReference type="InterPro" id="IPR044610">
    <property type="entry name" value="GLCAT14A/B/C"/>
</dbReference>
<dbReference type="AlphaFoldDB" id="A0A7X0MNH1"/>
<keyword evidence="2" id="KW-0328">Glycosyltransferase</keyword>
<keyword evidence="3" id="KW-0808">Transferase</keyword>
<protein>
    <recommendedName>
        <fullName evidence="8">Glycosyl transferase</fullName>
    </recommendedName>
</protein>
<dbReference type="Proteomes" id="UP000522313">
    <property type="component" value="Unassembled WGS sequence"/>
</dbReference>
<evidence type="ECO:0008006" key="8">
    <source>
        <dbReference type="Google" id="ProtNLM"/>
    </source>
</evidence>
<keyword evidence="5" id="KW-0325">Glycoprotein</keyword>
<evidence type="ECO:0000313" key="7">
    <source>
        <dbReference type="Proteomes" id="UP000522313"/>
    </source>
</evidence>
<evidence type="ECO:0000313" key="6">
    <source>
        <dbReference type="EMBL" id="MBB6505141.1"/>
    </source>
</evidence>
<organism evidence="6 7">
    <name type="scientific">Sphingomonas endophytica</name>
    <dbReference type="NCBI Taxonomy" id="869719"/>
    <lineage>
        <taxon>Bacteria</taxon>
        <taxon>Pseudomonadati</taxon>
        <taxon>Pseudomonadota</taxon>
        <taxon>Alphaproteobacteria</taxon>
        <taxon>Sphingomonadales</taxon>
        <taxon>Sphingomonadaceae</taxon>
        <taxon>Sphingomonas</taxon>
    </lineage>
</organism>
<proteinExistence type="predicted"/>
<dbReference type="PANTHER" id="PTHR45719">
    <property type="entry name" value="GLYCOSYLTRANSFERASE"/>
    <property type="match status" value="1"/>
</dbReference>
<reference evidence="6 7" key="1">
    <citation type="submission" date="2020-08" db="EMBL/GenBank/DDBJ databases">
        <title>The Agave Microbiome: Exploring the role of microbial communities in plant adaptations to desert environments.</title>
        <authorList>
            <person name="Partida-Martinez L.P."/>
        </authorList>
    </citation>
    <scope>NUCLEOTIDE SEQUENCE [LARGE SCALE GENOMIC DNA]</scope>
    <source>
        <strain evidence="6 7">AS3.13</strain>
    </source>
</reference>
<reference evidence="6 7" key="2">
    <citation type="submission" date="2020-08" db="EMBL/GenBank/DDBJ databases">
        <authorList>
            <person name="Partida-Martinez L."/>
            <person name="Huntemann M."/>
            <person name="Clum A."/>
            <person name="Wang J."/>
            <person name="Palaniappan K."/>
            <person name="Ritter S."/>
            <person name="Chen I.-M."/>
            <person name="Stamatis D."/>
            <person name="Reddy T."/>
            <person name="O'Malley R."/>
            <person name="Daum C."/>
            <person name="Shapiro N."/>
            <person name="Ivanova N."/>
            <person name="Kyrpides N."/>
            <person name="Woyke T."/>
        </authorList>
    </citation>
    <scope>NUCLEOTIDE SEQUENCE [LARGE SCALE GENOMIC DNA]</scope>
    <source>
        <strain evidence="6 7">AS3.13</strain>
    </source>
</reference>
<dbReference type="RefSeq" id="WP_184505771.1">
    <property type="nucleotide sequence ID" value="NZ_JACHBT010000010.1"/>
</dbReference>
<comment type="caution">
    <text evidence="6">The sequence shown here is derived from an EMBL/GenBank/DDBJ whole genome shotgun (WGS) entry which is preliminary data.</text>
</comment>
<evidence type="ECO:0000256" key="4">
    <source>
        <dbReference type="ARBA" id="ARBA00023136"/>
    </source>
</evidence>